<dbReference type="Proteomes" id="UP001470230">
    <property type="component" value="Unassembled WGS sequence"/>
</dbReference>
<accession>A0ABR2H0J4</accession>
<evidence type="ECO:0000313" key="2">
    <source>
        <dbReference type="Proteomes" id="UP001470230"/>
    </source>
</evidence>
<evidence type="ECO:0000313" key="1">
    <source>
        <dbReference type="EMBL" id="KAK8839698.1"/>
    </source>
</evidence>
<gene>
    <name evidence="1" type="ORF">M9Y10_031402</name>
</gene>
<proteinExistence type="predicted"/>
<reference evidence="1 2" key="1">
    <citation type="submission" date="2024-04" db="EMBL/GenBank/DDBJ databases">
        <title>Tritrichomonas musculus Genome.</title>
        <authorList>
            <person name="Alves-Ferreira E."/>
            <person name="Grigg M."/>
            <person name="Lorenzi H."/>
            <person name="Galac M."/>
        </authorList>
    </citation>
    <scope>NUCLEOTIDE SEQUENCE [LARGE SCALE GENOMIC DNA]</scope>
    <source>
        <strain evidence="1 2">EAF2021</strain>
    </source>
</reference>
<comment type="caution">
    <text evidence="1">The sequence shown here is derived from an EMBL/GenBank/DDBJ whole genome shotgun (WGS) entry which is preliminary data.</text>
</comment>
<organism evidence="1 2">
    <name type="scientific">Tritrichomonas musculus</name>
    <dbReference type="NCBI Taxonomy" id="1915356"/>
    <lineage>
        <taxon>Eukaryota</taxon>
        <taxon>Metamonada</taxon>
        <taxon>Parabasalia</taxon>
        <taxon>Tritrichomonadida</taxon>
        <taxon>Tritrichomonadidae</taxon>
        <taxon>Tritrichomonas</taxon>
    </lineage>
</organism>
<dbReference type="EMBL" id="JAPFFF010000050">
    <property type="protein sequence ID" value="KAK8839698.1"/>
    <property type="molecule type" value="Genomic_DNA"/>
</dbReference>
<name>A0ABR2H0J4_9EUKA</name>
<keyword evidence="2" id="KW-1185">Reference proteome</keyword>
<sequence>MNRKLKQLESKYEDLTSQNIQLNEFRYNIRHIRTRFTSLLRKIDEELKLALEMEQKVASYIQICENKLSQLNTLRIRFSINTNDRNKLNLINSNISDEISKLVIINSSYDELQNNQSLVDSKYHPNNILNKFISLSNKV</sequence>
<protein>
    <submittedName>
        <fullName evidence="1">Uncharacterized protein</fullName>
    </submittedName>
</protein>